<name>A0ABN2MYW4_9MICO</name>
<accession>A0ABN2MYW4</accession>
<dbReference type="EMBL" id="BAAANK010000010">
    <property type="protein sequence ID" value="GAA1844364.1"/>
    <property type="molecule type" value="Genomic_DNA"/>
</dbReference>
<dbReference type="Proteomes" id="UP001501746">
    <property type="component" value="Unassembled WGS sequence"/>
</dbReference>
<organism evidence="1 2">
    <name type="scientific">Agromyces salentinus</name>
    <dbReference type="NCBI Taxonomy" id="269421"/>
    <lineage>
        <taxon>Bacteria</taxon>
        <taxon>Bacillati</taxon>
        <taxon>Actinomycetota</taxon>
        <taxon>Actinomycetes</taxon>
        <taxon>Micrococcales</taxon>
        <taxon>Microbacteriaceae</taxon>
        <taxon>Agromyces</taxon>
    </lineage>
</organism>
<sequence length="100" mass="11426">MSDTGAVLTIDEARAAFDGYVREHPLPMRGTLHLDGWYEDDDDYLPVWGAREFYVDGDPTYGRMDNFVLFIDKRSGTVREERQLESLRKIHDMTPVTGAG</sequence>
<evidence type="ECO:0000313" key="2">
    <source>
        <dbReference type="Proteomes" id="UP001501746"/>
    </source>
</evidence>
<keyword evidence="2" id="KW-1185">Reference proteome</keyword>
<comment type="caution">
    <text evidence="1">The sequence shown here is derived from an EMBL/GenBank/DDBJ whole genome shotgun (WGS) entry which is preliminary data.</text>
</comment>
<gene>
    <name evidence="1" type="ORF">GCM10009750_33320</name>
</gene>
<proteinExistence type="predicted"/>
<evidence type="ECO:0000313" key="1">
    <source>
        <dbReference type="EMBL" id="GAA1844364.1"/>
    </source>
</evidence>
<protein>
    <submittedName>
        <fullName evidence="1">Uncharacterized protein</fullName>
    </submittedName>
</protein>
<reference evidence="1 2" key="1">
    <citation type="journal article" date="2019" name="Int. J. Syst. Evol. Microbiol.">
        <title>The Global Catalogue of Microorganisms (GCM) 10K type strain sequencing project: providing services to taxonomists for standard genome sequencing and annotation.</title>
        <authorList>
            <consortium name="The Broad Institute Genomics Platform"/>
            <consortium name="The Broad Institute Genome Sequencing Center for Infectious Disease"/>
            <person name="Wu L."/>
            <person name="Ma J."/>
        </authorList>
    </citation>
    <scope>NUCLEOTIDE SEQUENCE [LARGE SCALE GENOMIC DNA]</scope>
    <source>
        <strain evidence="1 2">JCM 14323</strain>
    </source>
</reference>